<dbReference type="RefSeq" id="WP_072715137.1">
    <property type="nucleotide sequence ID" value="NZ_FRAU01000003.1"/>
</dbReference>
<dbReference type="Pfam" id="PF07676">
    <property type="entry name" value="PD40"/>
    <property type="match status" value="1"/>
</dbReference>
<dbReference type="InterPro" id="IPR011659">
    <property type="entry name" value="WD40"/>
</dbReference>
<evidence type="ECO:0000313" key="1">
    <source>
        <dbReference type="EMBL" id="SHK50041.1"/>
    </source>
</evidence>
<keyword evidence="2" id="KW-1185">Reference proteome</keyword>
<name>A0A1M6SZA4_9BACT</name>
<dbReference type="Proteomes" id="UP000185812">
    <property type="component" value="Unassembled WGS sequence"/>
</dbReference>
<dbReference type="Gene3D" id="2.120.10.30">
    <property type="entry name" value="TolB, C-terminal domain"/>
    <property type="match status" value="2"/>
</dbReference>
<organism evidence="1 2">
    <name type="scientific">Rhodothermus profundi</name>
    <dbReference type="NCBI Taxonomy" id="633813"/>
    <lineage>
        <taxon>Bacteria</taxon>
        <taxon>Pseudomonadati</taxon>
        <taxon>Rhodothermota</taxon>
        <taxon>Rhodothermia</taxon>
        <taxon>Rhodothermales</taxon>
        <taxon>Rhodothermaceae</taxon>
        <taxon>Rhodothermus</taxon>
    </lineage>
</organism>
<accession>A0A1M6SZA4</accession>
<dbReference type="AlphaFoldDB" id="A0A1M6SZA4"/>
<evidence type="ECO:0000313" key="2">
    <source>
        <dbReference type="Proteomes" id="UP000185812"/>
    </source>
</evidence>
<sequence>MRHTALLLVLLLGSFAENLRAQWYGAVYRPPGVQYRVLPQTHFELIYQVGRESEARELAALLEAYYDSVRAFVGVQHAFRVPVILSDYQDVGNGFVSALPYRQEITVSRLRGLRVAPSVYSWPHAVAPHELVHAAHAEVNAGMGIGWGLRLLGPDWSRLLNLWAPAGFAEGVAVYYESQIPGGAGRLRFPFFTMEFRAAMAARRPWRLAQLLEAPAYTWPFDRHYNGGGHLVQYLFGQGRADFLWRTTRWFHRMPLLGFGAALWYGTRQVPWELGQHFRQEVQAQVAAALARRAPFTEMQVVRSERGLIIRRPYWLDARTLVAYVRGYQERPGYYRFDVESGRMKRVRTFDAPEDVRYALTPDRQALLVARYVPDPLLSGRLTAEVYRLELNGRVQRLTHGGRVYAPVMAPDGSVWALQNQGFYNQWVRITPSGQIEPVMAMDRVFFLQLAPDPWGRQVAVLLHYWGRQGIFRAQRDAEGRLRLQPWLAFRTGAIYDLSWSADGRWLLFTADPDSVPNIYALEVETGRVLRLTNVPFGALEAALSPDSRWLAFIHYRHERYELVRMPFQPERAVEVPADWLAPIELAPAVATTQSDGVQASATHPYRAWRYLWRPRLVYMLWAPPEVRNDRFGDGLSWAVGLGLEGADPLQRWSYRLHSFYRQGYLWGSLWLAYGGWPFRPGLFLYDLPSSALVRLYDPQRRRSVVRRVGRERRGVALSATLPVLLESNIYTSWLLLTLQSRYEYERFFWHTRPGQPTLADDARTTLEPIVTLAYRLQQNWRDLMPNQGLSWTTRMLWDLSRTDFPLRATYWSSLYGYVPILARYNVGIRLEAGLLWQNRGAIYDLTRFLPRGWDDIFLDRGLFGRLGILTLVPLKFVDNGFVLLPLYIEALYLYGFAEAVRPFRGARAFDKEGQPVKNIGALGGGLGAQFRIFSHLRLDLRVGMSYRVSDRRWRRVWR</sequence>
<dbReference type="EMBL" id="FRAU01000003">
    <property type="protein sequence ID" value="SHK50041.1"/>
    <property type="molecule type" value="Genomic_DNA"/>
</dbReference>
<reference evidence="2" key="1">
    <citation type="submission" date="2016-11" db="EMBL/GenBank/DDBJ databases">
        <authorList>
            <person name="Varghese N."/>
            <person name="Submissions S."/>
        </authorList>
    </citation>
    <scope>NUCLEOTIDE SEQUENCE [LARGE SCALE GENOMIC DNA]</scope>
    <source>
        <strain evidence="2">DSM 22212</strain>
    </source>
</reference>
<dbReference type="SUPFAM" id="SSF82171">
    <property type="entry name" value="DPP6 N-terminal domain-like"/>
    <property type="match status" value="1"/>
</dbReference>
<dbReference type="STRING" id="633813.SAMN04488087_1291"/>
<gene>
    <name evidence="1" type="ORF">SAMN04488087_1291</name>
</gene>
<dbReference type="InterPro" id="IPR011042">
    <property type="entry name" value="6-blade_b-propeller_TolB-like"/>
</dbReference>
<proteinExistence type="predicted"/>
<dbReference type="OrthoDB" id="1521833at2"/>
<protein>
    <submittedName>
        <fullName evidence="1">WD40-like Beta Propeller Repeat</fullName>
    </submittedName>
</protein>